<accession>A0ABP3XQ63</accession>
<keyword evidence="7" id="KW-0998">Cell outer membrane</keyword>
<keyword evidence="2" id="KW-1134">Transmembrane beta strand</keyword>
<dbReference type="InterPro" id="IPR023707">
    <property type="entry name" value="OM_assembly_BamA"/>
</dbReference>
<dbReference type="Proteomes" id="UP001500507">
    <property type="component" value="Unassembled WGS sequence"/>
</dbReference>
<dbReference type="InterPro" id="IPR000184">
    <property type="entry name" value="Bac_surfAg_D15"/>
</dbReference>
<evidence type="ECO:0000256" key="1">
    <source>
        <dbReference type="ARBA" id="ARBA00004370"/>
    </source>
</evidence>
<keyword evidence="6" id="KW-0472">Membrane</keyword>
<sequence length="850" mass="95662">MIACVLINTVSFAQEKDLSIADGKKYTIGEISVTGSNNYNEKTVIAFTGLKQGQEIYFPGVELSKVINKLWDLGLFSDINIYINSVEGNTANIEIEIVEVPELAEVRVQGIKKKKGEEVIENNKLLKGAKVTENLIATTRSNILSTNREKGYFNTKVIINTIPVKDTISKNRVNMVVNIDKGDRVKIDDIEITGNEKFSDARVKRQMKNTKEKFLPRFWKRSKYIESEYEEDKEAIITKYKEVGYRDARIVSDSLVIKDENSIALKIDLEEGDRYYFGDIDFIGNSVYSDQQLKSILSIKKGDIYNGTLLQKRIADPTKPDGLDITNLYNNNGYLTARVNPVETKIYNDTIDFEIRIVEGKEFYFDHVEVLGNDRTNDHVIYRNLRTKPGQKYSKDLIIRSVRELGQTGFFDPELLAPDLKNVDQNNGTVDLEYVVSEQGSSRIELQGGFGAGGFVGTLGLAFSNFSLKGIFDKDAYKPLPMGDGQTMSLRAQASNFFQTYSLSFVEPWLGGKKPISFSTSFSHTVQFQFNNLTRDIDRDSKFTITGINVGLGKQLQIPDDFFSVSGAIGFQQYNLENFSTRLFQFPNGYSNNLTFTIGLRRSNKGVNPIFPTRGSEFNITAKFTPPWSSFDDTDYGALAAEREALLDEDVIDTDRLAEIDQERFRWLEYYKIKFNADWYNTLVGDLVLRTNTEFGFLGAYNNDRGEIPFERFFLGGAALGARTLDGRENIQLRGYEDNSLFPESRVGDASAGTDGATIYNKFSLELRYPITLKPAASIWAQAFAEGGATFDNFRDFNPFGVNRSAGAGLRIFMQAFGLIGIDFGYGFDPAPGQVGPNGWETHFIIGQQF</sequence>
<name>A0ABP3XQ63_9FLAO</name>
<dbReference type="Pfam" id="PF01103">
    <property type="entry name" value="Omp85"/>
    <property type="match status" value="1"/>
</dbReference>
<comment type="caution">
    <text evidence="9">The sequence shown here is derived from an EMBL/GenBank/DDBJ whole genome shotgun (WGS) entry which is preliminary data.</text>
</comment>
<feature type="domain" description="POTRA" evidence="8">
    <location>
        <begin position="275"/>
        <end position="360"/>
    </location>
</feature>
<keyword evidence="10" id="KW-1185">Reference proteome</keyword>
<evidence type="ECO:0000313" key="9">
    <source>
        <dbReference type="EMBL" id="GAA0871436.1"/>
    </source>
</evidence>
<evidence type="ECO:0000256" key="5">
    <source>
        <dbReference type="ARBA" id="ARBA00022737"/>
    </source>
</evidence>
<dbReference type="Pfam" id="PF07244">
    <property type="entry name" value="POTRA"/>
    <property type="match status" value="3"/>
</dbReference>
<dbReference type="Gene3D" id="3.10.20.310">
    <property type="entry name" value="membrane protein fhac"/>
    <property type="match status" value="4"/>
</dbReference>
<organism evidence="9 10">
    <name type="scientific">Gangjinia marincola</name>
    <dbReference type="NCBI Taxonomy" id="578463"/>
    <lineage>
        <taxon>Bacteria</taxon>
        <taxon>Pseudomonadati</taxon>
        <taxon>Bacteroidota</taxon>
        <taxon>Flavobacteriia</taxon>
        <taxon>Flavobacteriales</taxon>
        <taxon>Flavobacteriaceae</taxon>
        <taxon>Gangjinia</taxon>
    </lineage>
</organism>
<evidence type="ECO:0000259" key="8">
    <source>
        <dbReference type="PROSITE" id="PS51779"/>
    </source>
</evidence>
<evidence type="ECO:0000256" key="4">
    <source>
        <dbReference type="ARBA" id="ARBA00022729"/>
    </source>
</evidence>
<dbReference type="PANTHER" id="PTHR12815:SF47">
    <property type="entry name" value="TRANSLOCATION AND ASSEMBLY MODULE SUBUNIT TAMA"/>
    <property type="match status" value="1"/>
</dbReference>
<protein>
    <submittedName>
        <fullName evidence="9">Outer membrane protein assembly factor BamA</fullName>
    </submittedName>
</protein>
<dbReference type="InterPro" id="IPR034746">
    <property type="entry name" value="POTRA"/>
</dbReference>
<keyword evidence="5" id="KW-0677">Repeat</keyword>
<evidence type="ECO:0000256" key="2">
    <source>
        <dbReference type="ARBA" id="ARBA00022452"/>
    </source>
</evidence>
<evidence type="ECO:0000256" key="6">
    <source>
        <dbReference type="ARBA" id="ARBA00023136"/>
    </source>
</evidence>
<dbReference type="InterPro" id="IPR039910">
    <property type="entry name" value="D15-like"/>
</dbReference>
<evidence type="ECO:0000313" key="10">
    <source>
        <dbReference type="Proteomes" id="UP001500507"/>
    </source>
</evidence>
<proteinExistence type="predicted"/>
<dbReference type="EMBL" id="BAAAFG010000002">
    <property type="protein sequence ID" value="GAA0871436.1"/>
    <property type="molecule type" value="Genomic_DNA"/>
</dbReference>
<dbReference type="PIRSF" id="PIRSF006076">
    <property type="entry name" value="OM_assembly_OMP85"/>
    <property type="match status" value="1"/>
</dbReference>
<evidence type="ECO:0000256" key="7">
    <source>
        <dbReference type="ARBA" id="ARBA00023237"/>
    </source>
</evidence>
<comment type="subcellular location">
    <subcellularLocation>
        <location evidence="1">Membrane</location>
    </subcellularLocation>
</comment>
<keyword evidence="3" id="KW-0812">Transmembrane</keyword>
<feature type="domain" description="POTRA" evidence="8">
    <location>
        <begin position="185"/>
        <end position="272"/>
    </location>
</feature>
<evidence type="ECO:0000256" key="3">
    <source>
        <dbReference type="ARBA" id="ARBA00022692"/>
    </source>
</evidence>
<dbReference type="Gene3D" id="2.40.160.50">
    <property type="entry name" value="membrane protein fhac: a member of the omp85/tpsb transporter family"/>
    <property type="match status" value="1"/>
</dbReference>
<dbReference type="PROSITE" id="PS51779">
    <property type="entry name" value="POTRA"/>
    <property type="match status" value="2"/>
</dbReference>
<dbReference type="InterPro" id="IPR010827">
    <property type="entry name" value="BamA/TamA_POTRA"/>
</dbReference>
<dbReference type="PANTHER" id="PTHR12815">
    <property type="entry name" value="SORTING AND ASSEMBLY MACHINERY SAMM50 PROTEIN FAMILY MEMBER"/>
    <property type="match status" value="1"/>
</dbReference>
<reference evidence="10" key="1">
    <citation type="journal article" date="2019" name="Int. J. Syst. Evol. Microbiol.">
        <title>The Global Catalogue of Microorganisms (GCM) 10K type strain sequencing project: providing services to taxonomists for standard genome sequencing and annotation.</title>
        <authorList>
            <consortium name="The Broad Institute Genomics Platform"/>
            <consortium name="The Broad Institute Genome Sequencing Center for Infectious Disease"/>
            <person name="Wu L."/>
            <person name="Ma J."/>
        </authorList>
    </citation>
    <scope>NUCLEOTIDE SEQUENCE [LARGE SCALE GENOMIC DNA]</scope>
    <source>
        <strain evidence="10">JCM 16082</strain>
    </source>
</reference>
<keyword evidence="4" id="KW-0732">Signal</keyword>
<gene>
    <name evidence="9" type="primary">bamA</name>
    <name evidence="9" type="ORF">GCM10009117_05820</name>
</gene>